<keyword evidence="2 4" id="KW-0442">Lipid degradation</keyword>
<dbReference type="PANTHER" id="PTHR14226">
    <property type="entry name" value="NEUROPATHY TARGET ESTERASE/SWISS CHEESE D.MELANOGASTER"/>
    <property type="match status" value="1"/>
</dbReference>
<feature type="short sequence motif" description="GXSXG" evidence="4">
    <location>
        <begin position="62"/>
        <end position="66"/>
    </location>
</feature>
<keyword evidence="7" id="KW-1185">Reference proteome</keyword>
<dbReference type="InterPro" id="IPR016035">
    <property type="entry name" value="Acyl_Trfase/lysoPLipase"/>
</dbReference>
<feature type="active site" description="Nucleophile" evidence="4">
    <location>
        <position position="64"/>
    </location>
</feature>
<name>A0A0S7C220_9BACT</name>
<evidence type="ECO:0000259" key="5">
    <source>
        <dbReference type="PROSITE" id="PS51635"/>
    </source>
</evidence>
<proteinExistence type="predicted"/>
<dbReference type="InterPro" id="IPR050301">
    <property type="entry name" value="NTE"/>
</dbReference>
<dbReference type="OrthoDB" id="9770965at2"/>
<dbReference type="AlphaFoldDB" id="A0A0S7C220"/>
<feature type="domain" description="PNPLA" evidence="5">
    <location>
        <begin position="31"/>
        <end position="226"/>
    </location>
</feature>
<evidence type="ECO:0000256" key="4">
    <source>
        <dbReference type="PROSITE-ProRule" id="PRU01161"/>
    </source>
</evidence>
<dbReference type="STRING" id="1678841.TBC1_111335"/>
<gene>
    <name evidence="6" type="ORF">TBC1_111335</name>
</gene>
<organism evidence="6">
    <name type="scientific">Lentimicrobium saccharophilum</name>
    <dbReference type="NCBI Taxonomy" id="1678841"/>
    <lineage>
        <taxon>Bacteria</taxon>
        <taxon>Pseudomonadati</taxon>
        <taxon>Bacteroidota</taxon>
        <taxon>Bacteroidia</taxon>
        <taxon>Bacteroidales</taxon>
        <taxon>Lentimicrobiaceae</taxon>
        <taxon>Lentimicrobium</taxon>
    </lineage>
</organism>
<feature type="short sequence motif" description="DGA/G" evidence="4">
    <location>
        <begin position="213"/>
        <end position="215"/>
    </location>
</feature>
<dbReference type="GO" id="GO:0016787">
    <property type="term" value="F:hydrolase activity"/>
    <property type="evidence" value="ECO:0007669"/>
    <property type="project" value="UniProtKB-UniRule"/>
</dbReference>
<dbReference type="Proteomes" id="UP000053091">
    <property type="component" value="Unassembled WGS sequence"/>
</dbReference>
<evidence type="ECO:0000313" key="6">
    <source>
        <dbReference type="EMBL" id="GAP43193.1"/>
    </source>
</evidence>
<dbReference type="RefSeq" id="WP_062040012.1">
    <property type="nucleotide sequence ID" value="NZ_DF968182.1"/>
</dbReference>
<evidence type="ECO:0000256" key="3">
    <source>
        <dbReference type="ARBA" id="ARBA00023098"/>
    </source>
</evidence>
<dbReference type="PANTHER" id="PTHR14226:SF29">
    <property type="entry name" value="NEUROPATHY TARGET ESTERASE SWS"/>
    <property type="match status" value="1"/>
</dbReference>
<keyword evidence="1 4" id="KW-0378">Hydrolase</keyword>
<feature type="active site" description="Proton acceptor" evidence="4">
    <location>
        <position position="213"/>
    </location>
</feature>
<dbReference type="PROSITE" id="PS51635">
    <property type="entry name" value="PNPLA"/>
    <property type="match status" value="1"/>
</dbReference>
<dbReference type="PATRIC" id="fig|1678841.3.peg.1510"/>
<dbReference type="CDD" id="cd07205">
    <property type="entry name" value="Pat_PNPLA6_PNPLA7_NTE1_like"/>
    <property type="match status" value="1"/>
</dbReference>
<evidence type="ECO:0000313" key="7">
    <source>
        <dbReference type="Proteomes" id="UP000053091"/>
    </source>
</evidence>
<dbReference type="InterPro" id="IPR002641">
    <property type="entry name" value="PNPLA_dom"/>
</dbReference>
<dbReference type="GO" id="GO:0016042">
    <property type="term" value="P:lipid catabolic process"/>
    <property type="evidence" value="ECO:0007669"/>
    <property type="project" value="UniProtKB-UniRule"/>
</dbReference>
<sequence length="780" mass="89556">MNLLTCFRSFLLSVVFLLLAGFEGNAQRVGLVLSGGGAKGVAHIGVIRALEEEGISIDYVTGTSMGAIIGALYASGYSPDEMQEILHSDEFKSWISGNIDEQYRYLFKESTPDPSWVDFKFKIDSLISPSLPSNIVSPILMDFAFLEIFSSASAAAGYDFDSLMVPFRCMASDVARAEAVMLKNGDLASAVRASMTFPFYFRPIRIDGKLLFDGGMYNNFPSDVMYEEFFPDIIIGSQVASNYADPKDDNVLSQLQNMLMQKQEYSVICDNGVLIRPAVPEVNVIDFSYTNAFIDSGYVMTKRMIPEIRKFLVDKVSQQQFDARRTDFNNKKPPLLIGELKVTGLRSGQYDYVNKLLGIRAAGNRKNALVTDVERSEGVPLESIKPEYFKLIAEDKIEHIYPQLIYDDESGLFDLSLDVQRENQMIANIGGAVTSSAVNELFLQLQYNYWTRVAYQAKANAYFGRFYNSGKFEGRIDYAREIPFYLKARYIFNKFNYFKTNTYFFEDEDPFYLIEREHFFTFSAGIPLSDKGMGAVELSTGHNRDDYFQTNFYTRLDTLDRTAFNFFSPGINIEYNSLNRKMYASRGARLNAEFRFVKGREIYTPGSTSPFPFRYEDNHTWIQMNVFYENFYYSRRWLHLGLYLQGYFSSQKYFSNYTSSILAAKPFQPFQEALTRFMPQFRANRFLAAGTKHVMELRKNIDFRTEAYVFLPLRAIEQDYYSRKAVRADMIYAYATGTAALVYHSPIGPLSLNLNYYYGEDNPVSFFFKFGYLIFNDRPF</sequence>
<dbReference type="Pfam" id="PF01734">
    <property type="entry name" value="Patatin"/>
    <property type="match status" value="1"/>
</dbReference>
<protein>
    <submittedName>
        <fullName evidence="6">Predicted acylesterase/phospholipase RssA</fullName>
    </submittedName>
</protein>
<dbReference type="EMBL" id="DF968182">
    <property type="protein sequence ID" value="GAP43193.1"/>
    <property type="molecule type" value="Genomic_DNA"/>
</dbReference>
<dbReference type="SUPFAM" id="SSF52151">
    <property type="entry name" value="FabD/lysophospholipase-like"/>
    <property type="match status" value="1"/>
</dbReference>
<dbReference type="Gene3D" id="3.40.1090.10">
    <property type="entry name" value="Cytosolic phospholipase A2 catalytic domain"/>
    <property type="match status" value="2"/>
</dbReference>
<evidence type="ECO:0000256" key="2">
    <source>
        <dbReference type="ARBA" id="ARBA00022963"/>
    </source>
</evidence>
<evidence type="ECO:0000256" key="1">
    <source>
        <dbReference type="ARBA" id="ARBA00022801"/>
    </source>
</evidence>
<feature type="short sequence motif" description="GXGXXG" evidence="4">
    <location>
        <begin position="35"/>
        <end position="40"/>
    </location>
</feature>
<accession>A0A0S7C220</accession>
<reference evidence="6" key="1">
    <citation type="journal article" date="2015" name="Genome Announc.">
        <title>Draft Genome Sequence of Bacteroidales Strain TBC1, a Novel Isolate from a Methanogenic Wastewater Treatment System.</title>
        <authorList>
            <person name="Tourlousse D.M."/>
            <person name="Matsuura N."/>
            <person name="Sun L."/>
            <person name="Toyonaga M."/>
            <person name="Kuroda K."/>
            <person name="Ohashi A."/>
            <person name="Cruz R."/>
            <person name="Yamaguchi T."/>
            <person name="Sekiguchi Y."/>
        </authorList>
    </citation>
    <scope>NUCLEOTIDE SEQUENCE [LARGE SCALE GENOMIC DNA]</scope>
    <source>
        <strain evidence="6">TBC1</strain>
    </source>
</reference>
<keyword evidence="3 4" id="KW-0443">Lipid metabolism</keyword>